<proteinExistence type="predicted"/>
<dbReference type="InterPro" id="IPR027417">
    <property type="entry name" value="P-loop_NTPase"/>
</dbReference>
<dbReference type="PANTHER" id="PTHR10285">
    <property type="entry name" value="URIDINE KINASE"/>
    <property type="match status" value="1"/>
</dbReference>
<dbReference type="KEGG" id="lsu:A6B45_09055"/>
<keyword evidence="5" id="KW-1185">Reference proteome</keyword>
<protein>
    <submittedName>
        <fullName evidence="3">Pantothenate kinase</fullName>
        <ecNumber evidence="3">2.7.1.33</ecNumber>
    </submittedName>
</protein>
<evidence type="ECO:0000259" key="1">
    <source>
        <dbReference type="Pfam" id="PF00485"/>
    </source>
</evidence>
<sequence>MIDLVSFIEGRYVAPFMVIGITGSVAVGKSTFARNLAENLSRHGLKSTVISTDDFLMSNKELHERGLFEQKGFPQTYHIDQLEQVIKQFHSGEKSVDIPIYTQELADIHPNETQTVELPNILIIEGVTALQLPAEQLDLKIFIDANLADIKKWYLTRTLEVTALAKDDPSSWRYNYAKMPLDEFTKLAMQVWQTTNQKNLDDYILPTKTLADVVVYVNQQHDIFDIELK</sequence>
<dbReference type="Proteomes" id="UP000239237">
    <property type="component" value="Unassembled WGS sequence"/>
</dbReference>
<feature type="domain" description="Phosphoribulokinase/uridine kinase" evidence="1">
    <location>
        <begin position="18"/>
        <end position="146"/>
    </location>
</feature>
<dbReference type="AlphaFoldDB" id="A0A2N9KF19"/>
<keyword evidence="3" id="KW-0808">Transferase</keyword>
<dbReference type="GeneID" id="99674945"/>
<evidence type="ECO:0000313" key="3">
    <source>
        <dbReference type="EMBL" id="SPE09443.1"/>
    </source>
</evidence>
<dbReference type="Proteomes" id="UP000237923">
    <property type="component" value="Unassembled WGS sequence"/>
</dbReference>
<dbReference type="EMBL" id="OKQR01000002">
    <property type="protein sequence ID" value="SPD93787.1"/>
    <property type="molecule type" value="Genomic_DNA"/>
</dbReference>
<dbReference type="GO" id="GO:0004594">
    <property type="term" value="F:pantothenate kinase activity"/>
    <property type="evidence" value="ECO:0007669"/>
    <property type="project" value="UniProtKB-EC"/>
</dbReference>
<dbReference type="RefSeq" id="WP_072614287.1">
    <property type="nucleotide sequence ID" value="NZ_AP017935.1"/>
</dbReference>
<dbReference type="EC" id="2.7.1.33" evidence="3"/>
<dbReference type="InterPro" id="IPR006083">
    <property type="entry name" value="PRK/URK"/>
</dbReference>
<name>A0A2N9KF19_9LACO</name>
<dbReference type="GO" id="GO:0005524">
    <property type="term" value="F:ATP binding"/>
    <property type="evidence" value="ECO:0007669"/>
    <property type="project" value="InterPro"/>
</dbReference>
<evidence type="ECO:0000313" key="2">
    <source>
        <dbReference type="EMBL" id="SPD93787.1"/>
    </source>
</evidence>
<dbReference type="GO" id="GO:0015937">
    <property type="term" value="P:coenzyme A biosynthetic process"/>
    <property type="evidence" value="ECO:0007669"/>
    <property type="project" value="UniProtKB-UniPathway"/>
</dbReference>
<dbReference type="Gene3D" id="3.40.50.300">
    <property type="entry name" value="P-loop containing nucleotide triphosphate hydrolases"/>
    <property type="match status" value="1"/>
</dbReference>
<gene>
    <name evidence="3" type="primary">coaA</name>
    <name evidence="2" type="ORF">LES8486_01451</name>
    <name evidence="3" type="ORF">LES9216_01598</name>
</gene>
<evidence type="ECO:0000313" key="5">
    <source>
        <dbReference type="Proteomes" id="UP000239237"/>
    </source>
</evidence>
<dbReference type="UniPathway" id="UPA00241">
    <property type="reaction ID" value="UER00352"/>
</dbReference>
<reference evidence="2 5" key="1">
    <citation type="submission" date="2018-02" db="EMBL/GenBank/DDBJ databases">
        <authorList>
            <person name="Rodrigo-Torres L."/>
            <person name="Arahal R. D."/>
            <person name="Lucena T."/>
        </authorList>
    </citation>
    <scope>NUCLEOTIDE SEQUENCE [LARGE SCALE GENOMIC DNA]</scope>
    <source>
        <strain evidence="2 5">CECT 8486</strain>
    </source>
</reference>
<dbReference type="SUPFAM" id="SSF52540">
    <property type="entry name" value="P-loop containing nucleoside triphosphate hydrolases"/>
    <property type="match status" value="1"/>
</dbReference>
<evidence type="ECO:0000313" key="4">
    <source>
        <dbReference type="Proteomes" id="UP000237923"/>
    </source>
</evidence>
<organism evidence="3 4">
    <name type="scientific">Leuconostoc suionicum</name>
    <dbReference type="NCBI Taxonomy" id="1511761"/>
    <lineage>
        <taxon>Bacteria</taxon>
        <taxon>Bacillati</taxon>
        <taxon>Bacillota</taxon>
        <taxon>Bacilli</taxon>
        <taxon>Lactobacillales</taxon>
        <taxon>Lactobacillaceae</taxon>
        <taxon>Leuconostoc</taxon>
    </lineage>
</organism>
<keyword evidence="3" id="KW-0418">Kinase</keyword>
<dbReference type="EMBL" id="OKQU01000002">
    <property type="protein sequence ID" value="SPE09443.1"/>
    <property type="molecule type" value="Genomic_DNA"/>
</dbReference>
<dbReference type="Pfam" id="PF00485">
    <property type="entry name" value="PRK"/>
    <property type="match status" value="1"/>
</dbReference>
<accession>A0A2N9KF19</accession>
<reference evidence="3 4" key="2">
    <citation type="submission" date="2018-02" db="EMBL/GenBank/DDBJ databases">
        <authorList>
            <person name="Cohen D.B."/>
            <person name="Kent A.D."/>
        </authorList>
    </citation>
    <scope>NUCLEOTIDE SEQUENCE [LARGE SCALE GENOMIC DNA]</scope>
    <source>
        <strain evidence="3 4">CECT 9216</strain>
    </source>
</reference>